<name>A0A7L5C088_9RHOB</name>
<dbReference type="SUPFAM" id="SSF55073">
    <property type="entry name" value="Nucleotide cyclase"/>
    <property type="match status" value="1"/>
</dbReference>
<dbReference type="GO" id="GO:0035556">
    <property type="term" value="P:intracellular signal transduction"/>
    <property type="evidence" value="ECO:0007669"/>
    <property type="project" value="InterPro"/>
</dbReference>
<dbReference type="PANTHER" id="PTHR43081:SF11">
    <property type="entry name" value="BLR2264 PROTEIN"/>
    <property type="match status" value="1"/>
</dbReference>
<proteinExistence type="predicted"/>
<evidence type="ECO:0000313" key="3">
    <source>
        <dbReference type="Proteomes" id="UP000503336"/>
    </source>
</evidence>
<dbReference type="AlphaFoldDB" id="A0A7L5C088"/>
<dbReference type="GO" id="GO:0006171">
    <property type="term" value="P:cAMP biosynthetic process"/>
    <property type="evidence" value="ECO:0007669"/>
    <property type="project" value="TreeGrafter"/>
</dbReference>
<reference evidence="2 3" key="1">
    <citation type="submission" date="2020-02" db="EMBL/GenBank/DDBJ databases">
        <title>complete genome sequence of Rhodobacteraceae bacterium.</title>
        <authorList>
            <person name="Park J."/>
            <person name="Kim Y.-S."/>
            <person name="Kim K.-H."/>
        </authorList>
    </citation>
    <scope>NUCLEOTIDE SEQUENCE [LARGE SCALE GENOMIC DNA]</scope>
    <source>
        <strain evidence="2 3">RR4-56</strain>
    </source>
</reference>
<dbReference type="Pfam" id="PF00211">
    <property type="entry name" value="Guanylate_cyc"/>
    <property type="match status" value="1"/>
</dbReference>
<feature type="domain" description="Guanylate cyclase" evidence="1">
    <location>
        <begin position="221"/>
        <end position="352"/>
    </location>
</feature>
<dbReference type="Gene3D" id="3.30.70.1230">
    <property type="entry name" value="Nucleotide cyclase"/>
    <property type="match status" value="1"/>
</dbReference>
<dbReference type="InterPro" id="IPR050697">
    <property type="entry name" value="Adenylyl/Guanylyl_Cyclase_3/4"/>
</dbReference>
<dbReference type="EMBL" id="CP049056">
    <property type="protein sequence ID" value="QIE55279.1"/>
    <property type="molecule type" value="Genomic_DNA"/>
</dbReference>
<keyword evidence="3" id="KW-1185">Reference proteome</keyword>
<dbReference type="KEGG" id="hdh:G5B40_07305"/>
<dbReference type="PROSITE" id="PS50125">
    <property type="entry name" value="GUANYLATE_CYCLASE_2"/>
    <property type="match status" value="1"/>
</dbReference>
<dbReference type="RefSeq" id="WP_165096938.1">
    <property type="nucleotide sequence ID" value="NZ_CP049056.1"/>
</dbReference>
<dbReference type="GO" id="GO:0004016">
    <property type="term" value="F:adenylate cyclase activity"/>
    <property type="evidence" value="ECO:0007669"/>
    <property type="project" value="UniProtKB-ARBA"/>
</dbReference>
<dbReference type="Proteomes" id="UP000503336">
    <property type="component" value="Chromosome"/>
</dbReference>
<evidence type="ECO:0000259" key="1">
    <source>
        <dbReference type="PROSITE" id="PS50125"/>
    </source>
</evidence>
<organism evidence="2 3">
    <name type="scientific">Pikeienuella piscinae</name>
    <dbReference type="NCBI Taxonomy" id="2748098"/>
    <lineage>
        <taxon>Bacteria</taxon>
        <taxon>Pseudomonadati</taxon>
        <taxon>Pseudomonadota</taxon>
        <taxon>Alphaproteobacteria</taxon>
        <taxon>Rhodobacterales</taxon>
        <taxon>Paracoccaceae</taxon>
        <taxon>Pikeienuella</taxon>
    </lineage>
</organism>
<protein>
    <submittedName>
        <fullName evidence="2">Adenylate/guanylate cyclase domain-containing protein</fullName>
    </submittedName>
</protein>
<dbReference type="CDD" id="cd07302">
    <property type="entry name" value="CHD"/>
    <property type="match status" value="1"/>
</dbReference>
<gene>
    <name evidence="2" type="ORF">G5B40_07305</name>
</gene>
<dbReference type="InterPro" id="IPR029787">
    <property type="entry name" value="Nucleotide_cyclase"/>
</dbReference>
<dbReference type="InterPro" id="IPR001054">
    <property type="entry name" value="A/G_cyclase"/>
</dbReference>
<sequence>MAHDGLIEEIESWLIDRSLGDPDIEQLFQTLCVRLAGVGLPLDRAALTWPTLHPLFQAEQIFWNPTDGAKLLQYSHANQATEGWLKSPFFHVLTNGLDRLRRRLTGPESLLDFDVLKELRDQGFTDYLMTAAEFRIGEVEEFAKRGTGIIASWATKRESGFTRADLEALSRIQRIFAVACRVAIQRRVTANLVNAYLGPTAGWKALSGEIRRGDGETIRAVVYYADLRGSTTLSDAMEPDEYLALLRRYFDCAAQPVIDEGGEILDYVGDAVLAIFPIQGETGGPEAVRAATRAMERALVLRAETTVAAPDPEMRFSISLAAGEVMFGNIGVPTRLSFSVIGAVVNEVARMDDASKSLGRAVLATRDIASVEPQNWVSLGMRELPGVSRPREIFVRKCELDAFDTSLAESA</sequence>
<dbReference type="PANTHER" id="PTHR43081">
    <property type="entry name" value="ADENYLATE CYCLASE, TERMINAL-DIFFERENTIATION SPECIFIC-RELATED"/>
    <property type="match status" value="1"/>
</dbReference>
<evidence type="ECO:0000313" key="2">
    <source>
        <dbReference type="EMBL" id="QIE55279.1"/>
    </source>
</evidence>
<accession>A0A7L5C088</accession>